<organism evidence="1 2">
    <name type="scientific">Skeletonema marinoi</name>
    <dbReference type="NCBI Taxonomy" id="267567"/>
    <lineage>
        <taxon>Eukaryota</taxon>
        <taxon>Sar</taxon>
        <taxon>Stramenopiles</taxon>
        <taxon>Ochrophyta</taxon>
        <taxon>Bacillariophyta</taxon>
        <taxon>Coscinodiscophyceae</taxon>
        <taxon>Thalassiosirophycidae</taxon>
        <taxon>Thalassiosirales</taxon>
        <taxon>Skeletonemataceae</taxon>
        <taxon>Skeletonema</taxon>
        <taxon>Skeletonema marinoi-dohrnii complex</taxon>
    </lineage>
</organism>
<dbReference type="AlphaFoldDB" id="A0AAD8XUX7"/>
<proteinExistence type="predicted"/>
<dbReference type="Proteomes" id="UP001224775">
    <property type="component" value="Unassembled WGS sequence"/>
</dbReference>
<reference evidence="1" key="1">
    <citation type="submission" date="2023-06" db="EMBL/GenBank/DDBJ databases">
        <title>Survivors Of The Sea: Transcriptome response of Skeletonema marinoi to long-term dormancy.</title>
        <authorList>
            <person name="Pinder M.I.M."/>
            <person name="Kourtchenko O."/>
            <person name="Robertson E.K."/>
            <person name="Larsson T."/>
            <person name="Maumus F."/>
            <person name="Osuna-Cruz C.M."/>
            <person name="Vancaester E."/>
            <person name="Stenow R."/>
            <person name="Vandepoele K."/>
            <person name="Ploug H."/>
            <person name="Bruchert V."/>
            <person name="Godhe A."/>
            <person name="Topel M."/>
        </authorList>
    </citation>
    <scope>NUCLEOTIDE SEQUENCE</scope>
    <source>
        <strain evidence="1">R05AC</strain>
    </source>
</reference>
<keyword evidence="2" id="KW-1185">Reference proteome</keyword>
<dbReference type="EMBL" id="JATAAI010000042">
    <property type="protein sequence ID" value="KAK1733972.1"/>
    <property type="molecule type" value="Genomic_DNA"/>
</dbReference>
<accession>A0AAD8XUX7</accession>
<name>A0AAD8XUX7_9STRA</name>
<evidence type="ECO:0000313" key="1">
    <source>
        <dbReference type="EMBL" id="KAK1733972.1"/>
    </source>
</evidence>
<protein>
    <submittedName>
        <fullName evidence="1">Uncharacterized protein</fullName>
    </submittedName>
</protein>
<gene>
    <name evidence="1" type="ORF">QTG54_015230</name>
</gene>
<sequence>MNKRPHPAIHKILKSHPDFDMEPFFQLKLKLIPVVVNWFQSARSRMLANDLGESIQRQSLQSRELSALYKFRLHGKDSEVDQEEKEAAISLVVRNAGGKSDSNCEVVSILQVRKRLNIWAA</sequence>
<comment type="caution">
    <text evidence="1">The sequence shown here is derived from an EMBL/GenBank/DDBJ whole genome shotgun (WGS) entry which is preliminary data.</text>
</comment>
<evidence type="ECO:0000313" key="2">
    <source>
        <dbReference type="Proteomes" id="UP001224775"/>
    </source>
</evidence>